<organism evidence="1 2">
    <name type="scientific">Erwinia typographi</name>
    <dbReference type="NCBI Taxonomy" id="371042"/>
    <lineage>
        <taxon>Bacteria</taxon>
        <taxon>Pseudomonadati</taxon>
        <taxon>Pseudomonadota</taxon>
        <taxon>Gammaproteobacteria</taxon>
        <taxon>Enterobacterales</taxon>
        <taxon>Erwiniaceae</taxon>
        <taxon>Erwinia</taxon>
    </lineage>
</organism>
<comment type="caution">
    <text evidence="1">The sequence shown here is derived from an EMBL/GenBank/DDBJ whole genome shotgun (WGS) entry which is preliminary data.</text>
</comment>
<dbReference type="Pfam" id="PF23793">
    <property type="entry name" value="LysC"/>
    <property type="match status" value="1"/>
</dbReference>
<keyword evidence="2" id="KW-1185">Reference proteome</keyword>
<dbReference type="InterPro" id="IPR058979">
    <property type="entry name" value="LysC-like"/>
</dbReference>
<dbReference type="EMBL" id="JRUQ01000105">
    <property type="protein sequence ID" value="KGT86268.1"/>
    <property type="molecule type" value="Genomic_DNA"/>
</dbReference>
<dbReference type="eggNOG" id="ENOG5032I2G">
    <property type="taxonomic scope" value="Bacteria"/>
</dbReference>
<dbReference type="STRING" id="371042.NG99_26260"/>
<dbReference type="AlphaFoldDB" id="A0A0A3ZKI5"/>
<name>A0A0A3ZKI5_9GAMM</name>
<accession>A0A0A3ZKI5</accession>
<sequence>MEYRTVKQPAVSLPAALTSPIDVPPVPDTMTFGDSVQLNAELFGLLGQCNIDRYGIRQIEATREGK</sequence>
<reference evidence="1 2" key="1">
    <citation type="submission" date="2014-10" db="EMBL/GenBank/DDBJ databases">
        <title>Genome sequence of Erwinia typographi M043b.</title>
        <authorList>
            <person name="Chan K.-G."/>
            <person name="Tan W.-S."/>
        </authorList>
    </citation>
    <scope>NUCLEOTIDE SEQUENCE [LARGE SCALE GENOMIC DNA]</scope>
    <source>
        <strain evidence="1 2">M043b</strain>
    </source>
</reference>
<evidence type="ECO:0000313" key="2">
    <source>
        <dbReference type="Proteomes" id="UP000030351"/>
    </source>
</evidence>
<protein>
    <recommendedName>
        <fullName evidence="3">Rz1 lytic protein</fullName>
    </recommendedName>
</protein>
<gene>
    <name evidence="1" type="ORF">NG99_26260</name>
</gene>
<proteinExistence type="predicted"/>
<dbReference type="Proteomes" id="UP000030351">
    <property type="component" value="Unassembled WGS sequence"/>
</dbReference>
<evidence type="ECO:0008006" key="3">
    <source>
        <dbReference type="Google" id="ProtNLM"/>
    </source>
</evidence>
<evidence type="ECO:0000313" key="1">
    <source>
        <dbReference type="EMBL" id="KGT86268.1"/>
    </source>
</evidence>